<dbReference type="Pfam" id="PF13671">
    <property type="entry name" value="AAA_33"/>
    <property type="match status" value="1"/>
</dbReference>
<dbReference type="EMBL" id="BMFT01000001">
    <property type="protein sequence ID" value="GGH27053.1"/>
    <property type="molecule type" value="Genomic_DNA"/>
</dbReference>
<accession>A0ABQ1YJD7</accession>
<gene>
    <name evidence="1" type="primary">tmrB</name>
    <name evidence="1" type="ORF">GCM10008013_28270</name>
</gene>
<protein>
    <submittedName>
        <fullName evidence="1">Tunicamycin resistance protein</fullName>
    </submittedName>
</protein>
<dbReference type="Proteomes" id="UP000659344">
    <property type="component" value="Unassembled WGS sequence"/>
</dbReference>
<organism evidence="1 2">
    <name type="scientific">Paenibacillus segetis</name>
    <dbReference type="NCBI Taxonomy" id="1325360"/>
    <lineage>
        <taxon>Bacteria</taxon>
        <taxon>Bacillati</taxon>
        <taxon>Bacillota</taxon>
        <taxon>Bacilli</taxon>
        <taxon>Bacillales</taxon>
        <taxon>Paenibacillaceae</taxon>
        <taxon>Paenibacillus</taxon>
    </lineage>
</organism>
<sequence length="198" mass="23012">MIIWVNGTFGSGKTQTANELSRRIPNSFIYDPEHVGYFIKKNIPKQMSKNDFQDFNVWRELNYSMLKAIYGEFSGTIIVPMTIANPQYFSEIVGRLRDDGVEVHHFTLRASKETILKRLKSRGEGKNSWAARQIDRCLNGLSHDVFQTHIDTDHLSIDNIAEQIAAATNIQLLPDPRSRTRKRIDRVITQLKYVRFWR</sequence>
<proteinExistence type="predicted"/>
<evidence type="ECO:0000313" key="1">
    <source>
        <dbReference type="EMBL" id="GGH27053.1"/>
    </source>
</evidence>
<dbReference type="RefSeq" id="WP_188539769.1">
    <property type="nucleotide sequence ID" value="NZ_BMFT01000001.1"/>
</dbReference>
<reference evidence="2" key="1">
    <citation type="journal article" date="2019" name="Int. J. Syst. Evol. Microbiol.">
        <title>The Global Catalogue of Microorganisms (GCM) 10K type strain sequencing project: providing services to taxonomists for standard genome sequencing and annotation.</title>
        <authorList>
            <consortium name="The Broad Institute Genomics Platform"/>
            <consortium name="The Broad Institute Genome Sequencing Center for Infectious Disease"/>
            <person name="Wu L."/>
            <person name="Ma J."/>
        </authorList>
    </citation>
    <scope>NUCLEOTIDE SEQUENCE [LARGE SCALE GENOMIC DNA]</scope>
    <source>
        <strain evidence="2">CGMCC 1.12769</strain>
    </source>
</reference>
<keyword evidence="2" id="KW-1185">Reference proteome</keyword>
<evidence type="ECO:0000313" key="2">
    <source>
        <dbReference type="Proteomes" id="UP000659344"/>
    </source>
</evidence>
<dbReference type="SUPFAM" id="SSF52540">
    <property type="entry name" value="P-loop containing nucleoside triphosphate hydrolases"/>
    <property type="match status" value="1"/>
</dbReference>
<dbReference type="Gene3D" id="3.40.50.300">
    <property type="entry name" value="P-loop containing nucleotide triphosphate hydrolases"/>
    <property type="match status" value="1"/>
</dbReference>
<name>A0ABQ1YJD7_9BACL</name>
<comment type="caution">
    <text evidence="1">The sequence shown here is derived from an EMBL/GenBank/DDBJ whole genome shotgun (WGS) entry which is preliminary data.</text>
</comment>
<dbReference type="InterPro" id="IPR027417">
    <property type="entry name" value="P-loop_NTPase"/>
</dbReference>